<evidence type="ECO:0000259" key="7">
    <source>
        <dbReference type="PROSITE" id="PS50850"/>
    </source>
</evidence>
<keyword evidence="9" id="KW-1185">Reference proteome</keyword>
<evidence type="ECO:0000256" key="4">
    <source>
        <dbReference type="ARBA" id="ARBA00023136"/>
    </source>
</evidence>
<keyword evidence="2 6" id="KW-0812">Transmembrane</keyword>
<evidence type="ECO:0000256" key="5">
    <source>
        <dbReference type="SAM" id="MobiDB-lite"/>
    </source>
</evidence>
<dbReference type="Pfam" id="PF07690">
    <property type="entry name" value="MFS_1"/>
    <property type="match status" value="1"/>
</dbReference>
<feature type="transmembrane region" description="Helical" evidence="6">
    <location>
        <begin position="197"/>
        <end position="218"/>
    </location>
</feature>
<dbReference type="PROSITE" id="PS50850">
    <property type="entry name" value="MFS"/>
    <property type="match status" value="1"/>
</dbReference>
<accession>A0A8H3G8E3</accession>
<gene>
    <name evidence="8" type="ORF">IMSHALPRED_009856</name>
</gene>
<feature type="region of interest" description="Disordered" evidence="5">
    <location>
        <begin position="26"/>
        <end position="60"/>
    </location>
</feature>
<evidence type="ECO:0000256" key="1">
    <source>
        <dbReference type="ARBA" id="ARBA00004141"/>
    </source>
</evidence>
<evidence type="ECO:0000256" key="6">
    <source>
        <dbReference type="SAM" id="Phobius"/>
    </source>
</evidence>
<dbReference type="OrthoDB" id="9986881at2759"/>
<feature type="transmembrane region" description="Helical" evidence="6">
    <location>
        <begin position="436"/>
        <end position="458"/>
    </location>
</feature>
<sequence>MESSVESLELDYIYAQEQDVDDLIPTDTKQSTGIDVSPHAESPNGLSRRPTQILDQRSPLPRLTSSAAKVRNFSHPLTRQKTASDALVDFDGPDDPYRPLNWPSRKKVTTVLLYGLTTTFSSDVSAVGKEYHVSDIVSTLGTTLFLFGFGIGPLLWAPLSELYGRRLAVFPPYFIGACFSFATAASKDLPSIMITRFFTGFFASAPVSNTAGVLNDIYPPAQRAAALAGYALAVAGGPLIAPTVAGAILVSGVSWRWTEYITGMMMIAMLLIDIFVLDETYANVLLVYKARQLRYESGNWALHAKHEEWNATFSALAGKYLIRPFQILVTPICFFMALYAAFVYGILYLCFAAFPIEFEQERGWNQLLGSLPFLGTLIGTALGAGANLYNTKFYVKKLEANNMRPVPEARLPPMMVGGVLFAGGLFLFGWTSSRHVHWIGPCIGAVLIGAGFLMIFQASLNYVIDTFQMYAASAIAGLTAVRCIVAGVFPLFAPPSEFELPPSRKHANSGFWIDWASTVIALIAVLMIPIPFAFYFYGVRIRARGKWSKASTL</sequence>
<name>A0A8H3G8E3_9LECA</name>
<dbReference type="GO" id="GO:0005886">
    <property type="term" value="C:plasma membrane"/>
    <property type="evidence" value="ECO:0007669"/>
    <property type="project" value="TreeGrafter"/>
</dbReference>
<feature type="transmembrane region" description="Helical" evidence="6">
    <location>
        <begin position="512"/>
        <end position="537"/>
    </location>
</feature>
<feature type="transmembrane region" description="Helical" evidence="6">
    <location>
        <begin position="470"/>
        <end position="492"/>
    </location>
</feature>
<feature type="transmembrane region" description="Helical" evidence="6">
    <location>
        <begin position="136"/>
        <end position="155"/>
    </location>
</feature>
<feature type="transmembrane region" description="Helical" evidence="6">
    <location>
        <begin position="261"/>
        <end position="288"/>
    </location>
</feature>
<feature type="transmembrane region" description="Helical" evidence="6">
    <location>
        <begin position="328"/>
        <end position="356"/>
    </location>
</feature>
<dbReference type="EMBL" id="CAJPDT010000079">
    <property type="protein sequence ID" value="CAF9934836.1"/>
    <property type="molecule type" value="Genomic_DNA"/>
</dbReference>
<comment type="caution">
    <text evidence="8">The sequence shown here is derived from an EMBL/GenBank/DDBJ whole genome shotgun (WGS) entry which is preliminary data.</text>
</comment>
<keyword evidence="3 6" id="KW-1133">Transmembrane helix</keyword>
<keyword evidence="4 6" id="KW-0472">Membrane</keyword>
<dbReference type="InterPro" id="IPR036259">
    <property type="entry name" value="MFS_trans_sf"/>
</dbReference>
<organism evidence="8 9">
    <name type="scientific">Imshaugia aleurites</name>
    <dbReference type="NCBI Taxonomy" id="172621"/>
    <lineage>
        <taxon>Eukaryota</taxon>
        <taxon>Fungi</taxon>
        <taxon>Dikarya</taxon>
        <taxon>Ascomycota</taxon>
        <taxon>Pezizomycotina</taxon>
        <taxon>Lecanoromycetes</taxon>
        <taxon>OSLEUM clade</taxon>
        <taxon>Lecanoromycetidae</taxon>
        <taxon>Lecanorales</taxon>
        <taxon>Lecanorineae</taxon>
        <taxon>Parmeliaceae</taxon>
        <taxon>Imshaugia</taxon>
    </lineage>
</organism>
<proteinExistence type="predicted"/>
<dbReference type="AlphaFoldDB" id="A0A8H3G8E3"/>
<feature type="transmembrane region" description="Helical" evidence="6">
    <location>
        <begin position="411"/>
        <end position="430"/>
    </location>
</feature>
<dbReference type="Gene3D" id="1.20.1250.20">
    <property type="entry name" value="MFS general substrate transporter like domains"/>
    <property type="match status" value="1"/>
</dbReference>
<evidence type="ECO:0000256" key="3">
    <source>
        <dbReference type="ARBA" id="ARBA00022989"/>
    </source>
</evidence>
<dbReference type="PANTHER" id="PTHR23502:SF59">
    <property type="entry name" value="MULTIDRUG TRANSPORTER, PUTATIVE (AFU_ORTHOLOGUE AFUA_1G10370)-RELATED"/>
    <property type="match status" value="1"/>
</dbReference>
<evidence type="ECO:0000313" key="8">
    <source>
        <dbReference type="EMBL" id="CAF9934836.1"/>
    </source>
</evidence>
<comment type="subcellular location">
    <subcellularLocation>
        <location evidence="1">Membrane</location>
        <topology evidence="1">Multi-pass membrane protein</topology>
    </subcellularLocation>
</comment>
<evidence type="ECO:0000313" key="9">
    <source>
        <dbReference type="Proteomes" id="UP000664534"/>
    </source>
</evidence>
<dbReference type="PANTHER" id="PTHR23502">
    <property type="entry name" value="MAJOR FACILITATOR SUPERFAMILY"/>
    <property type="match status" value="1"/>
</dbReference>
<feature type="transmembrane region" description="Helical" evidence="6">
    <location>
        <begin position="230"/>
        <end position="255"/>
    </location>
</feature>
<dbReference type="CDD" id="cd17323">
    <property type="entry name" value="MFS_Tpo1_MDR_like"/>
    <property type="match status" value="1"/>
</dbReference>
<evidence type="ECO:0000256" key="2">
    <source>
        <dbReference type="ARBA" id="ARBA00022692"/>
    </source>
</evidence>
<protein>
    <recommendedName>
        <fullName evidence="7">Major facilitator superfamily (MFS) profile domain-containing protein</fullName>
    </recommendedName>
</protein>
<dbReference type="InterPro" id="IPR011701">
    <property type="entry name" value="MFS"/>
</dbReference>
<dbReference type="GO" id="GO:0022857">
    <property type="term" value="F:transmembrane transporter activity"/>
    <property type="evidence" value="ECO:0007669"/>
    <property type="project" value="InterPro"/>
</dbReference>
<dbReference type="InterPro" id="IPR020846">
    <property type="entry name" value="MFS_dom"/>
</dbReference>
<feature type="transmembrane region" description="Helical" evidence="6">
    <location>
        <begin position="368"/>
        <end position="390"/>
    </location>
</feature>
<dbReference type="FunFam" id="1.20.1250.20:FF:000011">
    <property type="entry name" value="MFS multidrug transporter, putative"/>
    <property type="match status" value="1"/>
</dbReference>
<feature type="domain" description="Major facilitator superfamily (MFS) profile" evidence="7">
    <location>
        <begin position="99"/>
        <end position="541"/>
    </location>
</feature>
<reference evidence="8" key="1">
    <citation type="submission" date="2021-03" db="EMBL/GenBank/DDBJ databases">
        <authorList>
            <person name="Tagirdzhanova G."/>
        </authorList>
    </citation>
    <scope>NUCLEOTIDE SEQUENCE</scope>
</reference>
<dbReference type="SUPFAM" id="SSF103473">
    <property type="entry name" value="MFS general substrate transporter"/>
    <property type="match status" value="1"/>
</dbReference>
<feature type="transmembrane region" description="Helical" evidence="6">
    <location>
        <begin position="167"/>
        <end position="185"/>
    </location>
</feature>
<dbReference type="Proteomes" id="UP000664534">
    <property type="component" value="Unassembled WGS sequence"/>
</dbReference>